<protein>
    <recommendedName>
        <fullName evidence="4">Ig-like domain-containing protein</fullName>
    </recommendedName>
</protein>
<evidence type="ECO:0000313" key="3">
    <source>
        <dbReference type="Proteomes" id="UP000315389"/>
    </source>
</evidence>
<name>A0A542ZWV1_RARFA</name>
<evidence type="ECO:0008006" key="4">
    <source>
        <dbReference type="Google" id="ProtNLM"/>
    </source>
</evidence>
<dbReference type="AlphaFoldDB" id="A0A542ZWV1"/>
<dbReference type="Gene3D" id="2.60.40.10">
    <property type="entry name" value="Immunoglobulins"/>
    <property type="match status" value="1"/>
</dbReference>
<gene>
    <name evidence="2" type="ORF">FB461_1360</name>
</gene>
<sequence>MVQNTQDSAWRKIATAIAVSALATSAGIVGATTSHAGTNGTWTRVTNDDVSITTTPSILRQGSDLLAGWQQGSVGNSAVKVVRINAKGKAIKTSTAVSGWMSIEHDPALARLSNGQVIVAYSGVRTSEPSDPFSQTVAFSRLGAGDNWAVATNESLSDSYSSYHSAYGLAVVSSGSAVVTGRIPTSTNRVTFRIGIAPTIAAASGDFHGREAALGADSYNLSLVRDNASGAVVAGWFIGGGSDEGVWLQQVWPTVGQAVRAPGSGPNAYWSGGNIGLASPKSGGVYAAYATSPSTIALWKFGATKARTVTNKANYFRSVKVAAAPTGNRLWVSWLEGRELHVASTNPTGTKIGAVRTGQSLKWGSENAYLYNLETDAYGPGLDAILTAGHATTANQADLFHVQLLPALSVKVSPKKAKAKKGKKFTVTVTDAGSPVKGAKVKFLGKSYLTKANGKVKVTLKKKSKAKTVKITAAKKNFVSATAKVKLTK</sequence>
<keyword evidence="3" id="KW-1185">Reference proteome</keyword>
<dbReference type="OrthoDB" id="3772855at2"/>
<dbReference type="InterPro" id="IPR013783">
    <property type="entry name" value="Ig-like_fold"/>
</dbReference>
<comment type="caution">
    <text evidence="2">The sequence shown here is derived from an EMBL/GenBank/DDBJ whole genome shotgun (WGS) entry which is preliminary data.</text>
</comment>
<dbReference type="RefSeq" id="WP_142120070.1">
    <property type="nucleotide sequence ID" value="NZ_BAAASV010000001.1"/>
</dbReference>
<reference evidence="2 3" key="1">
    <citation type="submission" date="2019-06" db="EMBL/GenBank/DDBJ databases">
        <title>Sequencing the genomes of 1000 actinobacteria strains.</title>
        <authorList>
            <person name="Klenk H.-P."/>
        </authorList>
    </citation>
    <scope>NUCLEOTIDE SEQUENCE [LARGE SCALE GENOMIC DNA]</scope>
    <source>
        <strain evidence="2 3">DSM 4813</strain>
    </source>
</reference>
<dbReference type="SUPFAM" id="SSF49373">
    <property type="entry name" value="Invasin/intimin cell-adhesion fragments"/>
    <property type="match status" value="1"/>
</dbReference>
<dbReference type="Proteomes" id="UP000315389">
    <property type="component" value="Unassembled WGS sequence"/>
</dbReference>
<evidence type="ECO:0000313" key="2">
    <source>
        <dbReference type="EMBL" id="TQL64837.1"/>
    </source>
</evidence>
<feature type="chain" id="PRO_5021705876" description="Ig-like domain-containing protein" evidence="1">
    <location>
        <begin position="37"/>
        <end position="489"/>
    </location>
</feature>
<dbReference type="EMBL" id="VFOS01000001">
    <property type="protein sequence ID" value="TQL64837.1"/>
    <property type="molecule type" value="Genomic_DNA"/>
</dbReference>
<dbReference type="GO" id="GO:0005975">
    <property type="term" value="P:carbohydrate metabolic process"/>
    <property type="evidence" value="ECO:0007669"/>
    <property type="project" value="UniProtKB-ARBA"/>
</dbReference>
<accession>A0A542ZWV1</accession>
<keyword evidence="1" id="KW-0732">Signal</keyword>
<evidence type="ECO:0000256" key="1">
    <source>
        <dbReference type="SAM" id="SignalP"/>
    </source>
</evidence>
<organism evidence="2 3">
    <name type="scientific">Rarobacter faecitabidus</name>
    <dbReference type="NCBI Taxonomy" id="13243"/>
    <lineage>
        <taxon>Bacteria</taxon>
        <taxon>Bacillati</taxon>
        <taxon>Actinomycetota</taxon>
        <taxon>Actinomycetes</taxon>
        <taxon>Micrococcales</taxon>
        <taxon>Rarobacteraceae</taxon>
        <taxon>Rarobacter</taxon>
    </lineage>
</organism>
<dbReference type="InterPro" id="IPR008964">
    <property type="entry name" value="Invasin/intimin_cell_adhesion"/>
</dbReference>
<proteinExistence type="predicted"/>
<feature type="signal peptide" evidence="1">
    <location>
        <begin position="1"/>
        <end position="36"/>
    </location>
</feature>